<keyword evidence="3" id="KW-1185">Reference proteome</keyword>
<dbReference type="EMBL" id="BAAARW010000045">
    <property type="protein sequence ID" value="GAA2456821.1"/>
    <property type="molecule type" value="Genomic_DNA"/>
</dbReference>
<proteinExistence type="predicted"/>
<evidence type="ECO:0000256" key="1">
    <source>
        <dbReference type="SAM" id="Phobius"/>
    </source>
</evidence>
<evidence type="ECO:0000313" key="3">
    <source>
        <dbReference type="Proteomes" id="UP001501231"/>
    </source>
</evidence>
<keyword evidence="1" id="KW-0472">Membrane</keyword>
<sequence>MGMGMPPPKRGGSGALIAILLGGGLVVVLLIVVVVVVVIANSGKTPAERLTAAANSLSTARALKLKGSFSAGSDSLQGELTVTRGGRAGGQVTWDGNSVTMLSADQKLFVKAPKSYWQTKVSALSSNRFLKDGDQWGMIDNTDLTLDFDRDLTPEALATELRQSSRYNIKETETTVQGRKAYKIGSSLSTFYLSDNDEQPELLRYESASSPRVSADVTVQSTAAAQSSIGQMRTMMGELTDSFDSSKTPRNSAKPEFVSCDRGGEPCTVRVKVWSTRGGASSVLIKVNFRLTSEQGGGRVYGECDSSGTVTGISDVSVQCTISGGDWAKYGKNARRVWVAATPVAIAATSGDIQTMQRNLDSE</sequence>
<gene>
    <name evidence="2" type="ORF">GCM10010191_90360</name>
</gene>
<evidence type="ECO:0008006" key="4">
    <source>
        <dbReference type="Google" id="ProtNLM"/>
    </source>
</evidence>
<reference evidence="2 3" key="1">
    <citation type="journal article" date="2019" name="Int. J. Syst. Evol. Microbiol.">
        <title>The Global Catalogue of Microorganisms (GCM) 10K type strain sequencing project: providing services to taxonomists for standard genome sequencing and annotation.</title>
        <authorList>
            <consortium name="The Broad Institute Genomics Platform"/>
            <consortium name="The Broad Institute Genome Sequencing Center for Infectious Disease"/>
            <person name="Wu L."/>
            <person name="Ma J."/>
        </authorList>
    </citation>
    <scope>NUCLEOTIDE SEQUENCE [LARGE SCALE GENOMIC DNA]</scope>
    <source>
        <strain evidence="2 3">JCM 3325</strain>
    </source>
</reference>
<dbReference type="Proteomes" id="UP001501231">
    <property type="component" value="Unassembled WGS sequence"/>
</dbReference>
<comment type="caution">
    <text evidence="2">The sequence shown here is derived from an EMBL/GenBank/DDBJ whole genome shotgun (WGS) entry which is preliminary data.</text>
</comment>
<feature type="transmembrane region" description="Helical" evidence="1">
    <location>
        <begin position="15"/>
        <end position="40"/>
    </location>
</feature>
<accession>A0ABN3KDQ2</accession>
<protein>
    <recommendedName>
        <fullName evidence="4">Outer membrane lipoprotein carrier protein LolA</fullName>
    </recommendedName>
</protein>
<evidence type="ECO:0000313" key="2">
    <source>
        <dbReference type="EMBL" id="GAA2456821.1"/>
    </source>
</evidence>
<keyword evidence="1" id="KW-1133">Transmembrane helix</keyword>
<organism evidence="2 3">
    <name type="scientific">Actinomadura vinacea</name>
    <dbReference type="NCBI Taxonomy" id="115336"/>
    <lineage>
        <taxon>Bacteria</taxon>
        <taxon>Bacillati</taxon>
        <taxon>Actinomycetota</taxon>
        <taxon>Actinomycetes</taxon>
        <taxon>Streptosporangiales</taxon>
        <taxon>Thermomonosporaceae</taxon>
        <taxon>Actinomadura</taxon>
    </lineage>
</organism>
<name>A0ABN3KDQ2_9ACTN</name>
<keyword evidence="1" id="KW-0812">Transmembrane</keyword>